<gene>
    <name evidence="2" type="ORF">Zm00014a_005223</name>
</gene>
<feature type="signal peptide" evidence="1">
    <location>
        <begin position="1"/>
        <end position="28"/>
    </location>
</feature>
<dbReference type="EMBL" id="NCVQ01000005">
    <property type="protein sequence ID" value="PWZ25971.1"/>
    <property type="molecule type" value="Genomic_DNA"/>
</dbReference>
<sequence length="92" mass="9521">MALLKISIKSTLVVFTVTWLLMTLLATAVPSAGNQEAENQAVCAQVKGTCTQKVCGGMCAEIGSKGVGSCKLNGKVSYCCCQPKSPTNIGVH</sequence>
<evidence type="ECO:0000313" key="2">
    <source>
        <dbReference type="EMBL" id="PWZ25971.1"/>
    </source>
</evidence>
<name>A0A3L6F113_MAIZE</name>
<reference evidence="2" key="1">
    <citation type="journal article" date="2018" name="Nat. Genet.">
        <title>Extensive intraspecific gene order and gene structural variations between Mo17 and other maize genomes.</title>
        <authorList>
            <person name="Sun S."/>
            <person name="Zhou Y."/>
            <person name="Chen J."/>
            <person name="Shi J."/>
            <person name="Zhao H."/>
            <person name="Zhao H."/>
            <person name="Song W."/>
            <person name="Zhang M."/>
            <person name="Cui Y."/>
            <person name="Dong X."/>
            <person name="Liu H."/>
            <person name="Ma X."/>
            <person name="Jiao Y."/>
            <person name="Wang B."/>
            <person name="Wei X."/>
            <person name="Stein J.C."/>
            <person name="Glaubitz J.C."/>
            <person name="Lu F."/>
            <person name="Yu G."/>
            <person name="Liang C."/>
            <person name="Fengler K."/>
            <person name="Li B."/>
            <person name="Rafalski A."/>
            <person name="Schnable P.S."/>
            <person name="Ware D.H."/>
            <person name="Buckler E.S."/>
            <person name="Lai J."/>
        </authorList>
    </citation>
    <scope>NUCLEOTIDE SEQUENCE [LARGE SCALE GENOMIC DNA]</scope>
    <source>
        <tissue evidence="2">Seedling</tissue>
    </source>
</reference>
<accession>A0A3L6F113</accession>
<keyword evidence="1" id="KW-0732">Signal</keyword>
<evidence type="ECO:0000256" key="1">
    <source>
        <dbReference type="SAM" id="SignalP"/>
    </source>
</evidence>
<comment type="caution">
    <text evidence="2">The sequence shown here is derived from an EMBL/GenBank/DDBJ whole genome shotgun (WGS) entry which is preliminary data.</text>
</comment>
<proteinExistence type="predicted"/>
<organism evidence="2">
    <name type="scientific">Zea mays</name>
    <name type="common">Maize</name>
    <dbReference type="NCBI Taxonomy" id="4577"/>
    <lineage>
        <taxon>Eukaryota</taxon>
        <taxon>Viridiplantae</taxon>
        <taxon>Streptophyta</taxon>
        <taxon>Embryophyta</taxon>
        <taxon>Tracheophyta</taxon>
        <taxon>Spermatophyta</taxon>
        <taxon>Magnoliopsida</taxon>
        <taxon>Liliopsida</taxon>
        <taxon>Poales</taxon>
        <taxon>Poaceae</taxon>
        <taxon>PACMAD clade</taxon>
        <taxon>Panicoideae</taxon>
        <taxon>Andropogonodae</taxon>
        <taxon>Andropogoneae</taxon>
        <taxon>Tripsacinae</taxon>
        <taxon>Zea</taxon>
    </lineage>
</organism>
<dbReference type="AlphaFoldDB" id="A0A3L6F113"/>
<protein>
    <submittedName>
        <fullName evidence="2">Uncharacterized protein</fullName>
    </submittedName>
</protein>
<feature type="chain" id="PRO_5018023795" evidence="1">
    <location>
        <begin position="29"/>
        <end position="92"/>
    </location>
</feature>
<dbReference type="Proteomes" id="UP000251960">
    <property type="component" value="Chromosome 4"/>
</dbReference>